<gene>
    <name evidence="5 8" type="primary">rimM</name>
    <name evidence="8" type="ORF">GWP43_08395</name>
</gene>
<evidence type="ECO:0000256" key="4">
    <source>
        <dbReference type="ARBA" id="ARBA00023186"/>
    </source>
</evidence>
<dbReference type="GO" id="GO:0043022">
    <property type="term" value="F:ribosome binding"/>
    <property type="evidence" value="ECO:0007669"/>
    <property type="project" value="InterPro"/>
</dbReference>
<comment type="subcellular location">
    <subcellularLocation>
        <location evidence="5">Cytoplasm</location>
    </subcellularLocation>
</comment>
<dbReference type="InterPro" id="IPR056792">
    <property type="entry name" value="PRC_RimM"/>
</dbReference>
<dbReference type="Gene3D" id="2.40.30.60">
    <property type="entry name" value="RimM"/>
    <property type="match status" value="1"/>
</dbReference>
<dbReference type="SUPFAM" id="SSF50447">
    <property type="entry name" value="Translation proteins"/>
    <property type="match status" value="1"/>
</dbReference>
<dbReference type="Pfam" id="PF24986">
    <property type="entry name" value="PRC_RimM"/>
    <property type="match status" value="1"/>
</dbReference>
<dbReference type="HAMAP" id="MF_00014">
    <property type="entry name" value="Ribosome_mat_RimM"/>
    <property type="match status" value="1"/>
</dbReference>
<dbReference type="KEGG" id="trz:GWP43_08395"/>
<evidence type="ECO:0000256" key="5">
    <source>
        <dbReference type="HAMAP-Rule" id="MF_00014"/>
    </source>
</evidence>
<keyword evidence="1 5" id="KW-0963">Cytoplasm</keyword>
<dbReference type="GO" id="GO:0005737">
    <property type="term" value="C:cytoplasm"/>
    <property type="evidence" value="ECO:0007669"/>
    <property type="project" value="UniProtKB-SubCell"/>
</dbReference>
<dbReference type="InterPro" id="IPR009000">
    <property type="entry name" value="Transl_B-barrel_sf"/>
</dbReference>
<evidence type="ECO:0000313" key="9">
    <source>
        <dbReference type="Proteomes" id="UP000464374"/>
    </source>
</evidence>
<dbReference type="InterPro" id="IPR011961">
    <property type="entry name" value="RimM"/>
</dbReference>
<dbReference type="PANTHER" id="PTHR33692">
    <property type="entry name" value="RIBOSOME MATURATION FACTOR RIMM"/>
    <property type="match status" value="1"/>
</dbReference>
<dbReference type="InterPro" id="IPR011033">
    <property type="entry name" value="PRC_barrel-like_sf"/>
</dbReference>
<dbReference type="InterPro" id="IPR036976">
    <property type="entry name" value="RimM_N_sf"/>
</dbReference>
<dbReference type="InterPro" id="IPR002676">
    <property type="entry name" value="RimM_N"/>
</dbReference>
<dbReference type="Pfam" id="PF01782">
    <property type="entry name" value="RimM"/>
    <property type="match status" value="1"/>
</dbReference>
<evidence type="ECO:0000259" key="7">
    <source>
        <dbReference type="Pfam" id="PF24986"/>
    </source>
</evidence>
<dbReference type="AlphaFoldDB" id="A0A6P1Y2G7"/>
<dbReference type="EMBL" id="CP048020">
    <property type="protein sequence ID" value="QHX43460.1"/>
    <property type="molecule type" value="Genomic_DNA"/>
</dbReference>
<dbReference type="NCBIfam" id="TIGR02273">
    <property type="entry name" value="16S_RimM"/>
    <property type="match status" value="1"/>
</dbReference>
<evidence type="ECO:0000256" key="3">
    <source>
        <dbReference type="ARBA" id="ARBA00022552"/>
    </source>
</evidence>
<comment type="similarity">
    <text evidence="5">Belongs to the RimM family.</text>
</comment>
<keyword evidence="3 5" id="KW-0698">rRNA processing</keyword>
<comment type="subunit">
    <text evidence="5">Binds ribosomal protein uS19.</text>
</comment>
<comment type="domain">
    <text evidence="5">The PRC barrel domain binds ribosomal protein uS19.</text>
</comment>
<organism evidence="8 9">
    <name type="scientific">Treponema vincentii</name>
    <dbReference type="NCBI Taxonomy" id="69710"/>
    <lineage>
        <taxon>Bacteria</taxon>
        <taxon>Pseudomonadati</taxon>
        <taxon>Spirochaetota</taxon>
        <taxon>Spirochaetia</taxon>
        <taxon>Spirochaetales</taxon>
        <taxon>Treponemataceae</taxon>
        <taxon>Treponema</taxon>
    </lineage>
</organism>
<accession>A0A6P1Y2G7</accession>
<dbReference type="GO" id="GO:0005840">
    <property type="term" value="C:ribosome"/>
    <property type="evidence" value="ECO:0007669"/>
    <property type="project" value="InterPro"/>
</dbReference>
<evidence type="ECO:0000256" key="1">
    <source>
        <dbReference type="ARBA" id="ARBA00022490"/>
    </source>
</evidence>
<feature type="domain" description="Ribosome maturation factor RimM PRC barrel" evidence="7">
    <location>
        <begin position="106"/>
        <end position="173"/>
    </location>
</feature>
<dbReference type="PANTHER" id="PTHR33692:SF1">
    <property type="entry name" value="RIBOSOME MATURATION FACTOR RIMM"/>
    <property type="match status" value="1"/>
</dbReference>
<proteinExistence type="inferred from homology"/>
<evidence type="ECO:0000259" key="6">
    <source>
        <dbReference type="Pfam" id="PF01782"/>
    </source>
</evidence>
<feature type="domain" description="RimM N-terminal" evidence="6">
    <location>
        <begin position="6"/>
        <end position="93"/>
    </location>
</feature>
<name>A0A6P1Y2G7_9SPIR</name>
<dbReference type="GO" id="GO:0006364">
    <property type="term" value="P:rRNA processing"/>
    <property type="evidence" value="ECO:0007669"/>
    <property type="project" value="UniProtKB-UniRule"/>
</dbReference>
<sequence length="174" mass="19383">MDWLITGRIRGTFGLEGFLKIESCSGEYEHFLNLKEIKLQFPSEGTGTQHPELFYQVEECVVRNADALLKLRGIDSPEAAKKLHGADILVPRDMACPLERGEFYINDLCNSVLVYKGNSVGTIADVVEGGGGLLLEVSEAATGRTVYVPFRSQFIGKINIPVKQVELMHRWILE</sequence>
<dbReference type="GO" id="GO:0042274">
    <property type="term" value="P:ribosomal small subunit biogenesis"/>
    <property type="evidence" value="ECO:0007669"/>
    <property type="project" value="UniProtKB-UniRule"/>
</dbReference>
<protein>
    <recommendedName>
        <fullName evidence="5">Ribosome maturation factor RimM</fullName>
    </recommendedName>
</protein>
<keyword evidence="2 5" id="KW-0690">Ribosome biogenesis</keyword>
<dbReference type="RefSeq" id="WP_162663780.1">
    <property type="nucleotide sequence ID" value="NZ_CP048020.1"/>
</dbReference>
<dbReference type="SUPFAM" id="SSF50346">
    <property type="entry name" value="PRC-barrel domain"/>
    <property type="match status" value="1"/>
</dbReference>
<evidence type="ECO:0000256" key="2">
    <source>
        <dbReference type="ARBA" id="ARBA00022517"/>
    </source>
</evidence>
<keyword evidence="4 5" id="KW-0143">Chaperone</keyword>
<reference evidence="8 9" key="1">
    <citation type="submission" date="2020-01" db="EMBL/GenBank/DDBJ databases">
        <title>Complete genome sequence of a human oral phylogroup 1 Treponema sp. strain ATCC 700766, originally isolated from periodontitis dental plaque.</title>
        <authorList>
            <person name="Chan Y."/>
            <person name="Huo Y.-B."/>
            <person name="Yu X.-L."/>
            <person name="Zeng H."/>
            <person name="Leung W.-K."/>
            <person name="Watt R.M."/>
        </authorList>
    </citation>
    <scope>NUCLEOTIDE SEQUENCE [LARGE SCALE GENOMIC DNA]</scope>
    <source>
        <strain evidence="8 9">OMZ 804</strain>
    </source>
</reference>
<comment type="function">
    <text evidence="5">An accessory protein needed during the final step in the assembly of 30S ribosomal subunit, possibly for assembly of the head region. Essential for efficient processing of 16S rRNA. May be needed both before and after RbfA during the maturation of 16S rRNA. It has affinity for free ribosomal 30S subunits but not for 70S ribosomes.</text>
</comment>
<dbReference type="Gene3D" id="2.30.30.240">
    <property type="entry name" value="PRC-barrel domain"/>
    <property type="match status" value="1"/>
</dbReference>
<dbReference type="Proteomes" id="UP000464374">
    <property type="component" value="Chromosome"/>
</dbReference>
<evidence type="ECO:0000313" key="8">
    <source>
        <dbReference type="EMBL" id="QHX43460.1"/>
    </source>
</evidence>